<dbReference type="CDD" id="cd16144">
    <property type="entry name" value="ARS_like"/>
    <property type="match status" value="1"/>
</dbReference>
<dbReference type="Gene3D" id="3.40.720.10">
    <property type="entry name" value="Alkaline Phosphatase, subunit A"/>
    <property type="match status" value="1"/>
</dbReference>
<reference evidence="10" key="1">
    <citation type="submission" date="2016-06" db="EMBL/GenBank/DDBJ databases">
        <authorList>
            <person name="Varghese N."/>
            <person name="Submissions Spin"/>
        </authorList>
    </citation>
    <scope>NUCLEOTIDE SEQUENCE [LARGE SCALE GENOMIC DNA]</scope>
    <source>
        <strain evidence="10">DSM 43816</strain>
    </source>
</reference>
<dbReference type="InterPro" id="IPR006311">
    <property type="entry name" value="TAT_signal"/>
</dbReference>
<dbReference type="InterPro" id="IPR024607">
    <property type="entry name" value="Sulfatase_CS"/>
</dbReference>
<evidence type="ECO:0000256" key="6">
    <source>
        <dbReference type="ARBA" id="ARBA00022837"/>
    </source>
</evidence>
<sequence>MHGPNRNGLSRRGLLGGAAGAALASLVPDPAFAARPPAPGRRPPNVVFVSVDDLGWDELGSYGNTFNETPELDRLAREGMRFTSAYAAAPLCSPTRAALMTGRYPVRTGITDFLRGEPAASDKYLSPDIPTLPDVLRPFGYTTGLVGKWHLTETYSGPYEERPGNPHAHGFDEVIVSERKYIGDGDYFHPYSFIPDLPAREPGEYLTDRLTAEAVDYITRHRHEPFFLHVSNYAVHTTLDAKPDLVAKYRAKPGAGQAPNRPVLAAMLESIDQQVGRIADTLADLGLDRDTLLLVTSDNGGPYRDANQPLRGGKGELYEGGIRVPLIAYWPGTVAPGQRNATPTSTVDVLPTVVDLAGGDPGGRFDGRSIAPVLTAGHEVERGPLFWVYPHFIGRTHPHAAVRSGQFKLVQYLRDGRSELYHLARDPAEGSDLSARHPQKARQLRTLLESHIADSGLFPALPTPEHYPTVELAESFDTDLRRWSVLPVTAYAAPPVVDGGRLAVTTDRMTHLVFRSDVAPGSDRVAVVLDPGTFAEAGTQDTVFVGLARDAGNYLLFRYHNGLRRVGWDLRVDGALITAGAEPLDNLDGTVDLTGPAARYAFVLHGHRATAYVDQGGGWEFLFTADTGGAVDFGDPAVRAQYRYAASVRLDDGTVTLDGLTARRA</sequence>
<organism evidence="9 10">
    <name type="scientific">Micromonospora echinospora</name>
    <name type="common">Micromonospora purpurea</name>
    <dbReference type="NCBI Taxonomy" id="1877"/>
    <lineage>
        <taxon>Bacteria</taxon>
        <taxon>Bacillati</taxon>
        <taxon>Actinomycetota</taxon>
        <taxon>Actinomycetes</taxon>
        <taxon>Micromonosporales</taxon>
        <taxon>Micromonosporaceae</taxon>
        <taxon>Micromonospora</taxon>
    </lineage>
</organism>
<dbReference type="PROSITE" id="PS00149">
    <property type="entry name" value="SULFATASE_2"/>
    <property type="match status" value="1"/>
</dbReference>
<dbReference type="InterPro" id="IPR017850">
    <property type="entry name" value="Alkaline_phosphatase_core_sf"/>
</dbReference>
<evidence type="ECO:0000259" key="8">
    <source>
        <dbReference type="Pfam" id="PF00884"/>
    </source>
</evidence>
<gene>
    <name evidence="9" type="ORF">GA0070618_5711</name>
</gene>
<dbReference type="FunCoup" id="A0A1C4ZSK3">
    <property type="interactions" value="4"/>
</dbReference>
<dbReference type="GO" id="GO:0004065">
    <property type="term" value="F:arylsulfatase activity"/>
    <property type="evidence" value="ECO:0007669"/>
    <property type="project" value="TreeGrafter"/>
</dbReference>
<dbReference type="PROSITE" id="PS51318">
    <property type="entry name" value="TAT"/>
    <property type="match status" value="1"/>
</dbReference>
<feature type="chain" id="PRO_5008710513" evidence="7">
    <location>
        <begin position="34"/>
        <end position="665"/>
    </location>
</feature>
<dbReference type="Proteomes" id="UP000198253">
    <property type="component" value="Chromosome I"/>
</dbReference>
<dbReference type="Gene3D" id="3.30.1120.10">
    <property type="match status" value="1"/>
</dbReference>
<dbReference type="AlphaFoldDB" id="A0A1C4ZSK3"/>
<accession>A0A1C4ZSK3</accession>
<dbReference type="OrthoDB" id="9777306at2"/>
<dbReference type="InParanoid" id="A0A1C4ZSK3"/>
<feature type="domain" description="Sulfatase N-terminal" evidence="8">
    <location>
        <begin position="44"/>
        <end position="358"/>
    </location>
</feature>
<evidence type="ECO:0000256" key="3">
    <source>
        <dbReference type="ARBA" id="ARBA00022723"/>
    </source>
</evidence>
<dbReference type="GO" id="GO:0046872">
    <property type="term" value="F:metal ion binding"/>
    <property type="evidence" value="ECO:0007669"/>
    <property type="project" value="UniProtKB-KW"/>
</dbReference>
<dbReference type="Pfam" id="PF00884">
    <property type="entry name" value="Sulfatase"/>
    <property type="match status" value="1"/>
</dbReference>
<protein>
    <submittedName>
        <fullName evidence="9">Arylsulfatase A</fullName>
    </submittedName>
</protein>
<dbReference type="PROSITE" id="PS00523">
    <property type="entry name" value="SULFATASE_1"/>
    <property type="match status" value="1"/>
</dbReference>
<evidence type="ECO:0000313" key="10">
    <source>
        <dbReference type="Proteomes" id="UP000198253"/>
    </source>
</evidence>
<evidence type="ECO:0000256" key="4">
    <source>
        <dbReference type="ARBA" id="ARBA00022729"/>
    </source>
</evidence>
<dbReference type="SUPFAM" id="SSF53649">
    <property type="entry name" value="Alkaline phosphatase-like"/>
    <property type="match status" value="1"/>
</dbReference>
<evidence type="ECO:0000256" key="2">
    <source>
        <dbReference type="ARBA" id="ARBA00008779"/>
    </source>
</evidence>
<dbReference type="PANTHER" id="PTHR42693">
    <property type="entry name" value="ARYLSULFATASE FAMILY MEMBER"/>
    <property type="match status" value="1"/>
</dbReference>
<keyword evidence="3" id="KW-0479">Metal-binding</keyword>
<name>A0A1C4ZSK3_MICEC</name>
<dbReference type="InterPro" id="IPR000917">
    <property type="entry name" value="Sulfatase_N"/>
</dbReference>
<evidence type="ECO:0000256" key="1">
    <source>
        <dbReference type="ARBA" id="ARBA00001913"/>
    </source>
</evidence>
<dbReference type="RefSeq" id="WP_088984350.1">
    <property type="nucleotide sequence ID" value="NZ_LT607413.1"/>
</dbReference>
<evidence type="ECO:0000313" key="9">
    <source>
        <dbReference type="EMBL" id="SCF35928.1"/>
    </source>
</evidence>
<comment type="similarity">
    <text evidence="2">Belongs to the sulfatase family.</text>
</comment>
<dbReference type="EMBL" id="LT607413">
    <property type="protein sequence ID" value="SCF35928.1"/>
    <property type="molecule type" value="Genomic_DNA"/>
</dbReference>
<keyword evidence="6" id="KW-0106">Calcium</keyword>
<dbReference type="InterPro" id="IPR050738">
    <property type="entry name" value="Sulfatase"/>
</dbReference>
<feature type="signal peptide" evidence="7">
    <location>
        <begin position="1"/>
        <end position="33"/>
    </location>
</feature>
<proteinExistence type="inferred from homology"/>
<evidence type="ECO:0000256" key="7">
    <source>
        <dbReference type="SAM" id="SignalP"/>
    </source>
</evidence>
<evidence type="ECO:0000256" key="5">
    <source>
        <dbReference type="ARBA" id="ARBA00022801"/>
    </source>
</evidence>
<keyword evidence="10" id="KW-1185">Reference proteome</keyword>
<dbReference type="PANTHER" id="PTHR42693:SF42">
    <property type="entry name" value="ARYLSULFATASE G"/>
    <property type="match status" value="1"/>
</dbReference>
<comment type="cofactor">
    <cofactor evidence="1">
        <name>Ca(2+)</name>
        <dbReference type="ChEBI" id="CHEBI:29108"/>
    </cofactor>
</comment>
<keyword evidence="4 7" id="KW-0732">Signal</keyword>
<keyword evidence="5" id="KW-0378">Hydrolase</keyword>